<gene>
    <name evidence="2" type="ORF">HNR12_000460</name>
</gene>
<dbReference type="RefSeq" id="WP_179765885.1">
    <property type="nucleotide sequence ID" value="NZ_JACCFO010000001.1"/>
</dbReference>
<organism evidence="2 3">
    <name type="scientific">Streptomonospora nanhaiensis</name>
    <dbReference type="NCBI Taxonomy" id="1323731"/>
    <lineage>
        <taxon>Bacteria</taxon>
        <taxon>Bacillati</taxon>
        <taxon>Actinomycetota</taxon>
        <taxon>Actinomycetes</taxon>
        <taxon>Streptosporangiales</taxon>
        <taxon>Nocardiopsidaceae</taxon>
        <taxon>Streptomonospora</taxon>
    </lineage>
</organism>
<dbReference type="InterPro" id="IPR045865">
    <property type="entry name" value="ACT-like_dom_sf"/>
</dbReference>
<proteinExistence type="predicted"/>
<dbReference type="SUPFAM" id="SSF55021">
    <property type="entry name" value="ACT-like"/>
    <property type="match status" value="2"/>
</dbReference>
<dbReference type="EMBL" id="JACCFO010000001">
    <property type="protein sequence ID" value="NYI94183.1"/>
    <property type="molecule type" value="Genomic_DNA"/>
</dbReference>
<dbReference type="PANTHER" id="PTHR39199">
    <property type="entry name" value="BLR5128 PROTEIN"/>
    <property type="match status" value="1"/>
</dbReference>
<dbReference type="Proteomes" id="UP000575985">
    <property type="component" value="Unassembled WGS sequence"/>
</dbReference>
<comment type="caution">
    <text evidence="2">The sequence shown here is derived from an EMBL/GenBank/DDBJ whole genome shotgun (WGS) entry which is preliminary data.</text>
</comment>
<name>A0A853BFS7_9ACTN</name>
<dbReference type="PANTHER" id="PTHR39199:SF1">
    <property type="entry name" value="BLR5128 PROTEIN"/>
    <property type="match status" value="1"/>
</dbReference>
<evidence type="ECO:0000313" key="2">
    <source>
        <dbReference type="EMBL" id="NYI94183.1"/>
    </source>
</evidence>
<reference evidence="2 3" key="1">
    <citation type="submission" date="2020-07" db="EMBL/GenBank/DDBJ databases">
        <title>Sequencing the genomes of 1000 actinobacteria strains.</title>
        <authorList>
            <person name="Klenk H.-P."/>
        </authorList>
    </citation>
    <scope>NUCLEOTIDE SEQUENCE [LARGE SCALE GENOMIC DNA]</scope>
    <source>
        <strain evidence="2 3">DSM 45927</strain>
    </source>
</reference>
<dbReference type="AlphaFoldDB" id="A0A853BFS7"/>
<dbReference type="Pfam" id="PF10000">
    <property type="entry name" value="ACT_3"/>
    <property type="match status" value="1"/>
</dbReference>
<feature type="domain" description="DUF2241" evidence="1">
    <location>
        <begin position="7"/>
        <end position="71"/>
    </location>
</feature>
<evidence type="ECO:0000259" key="1">
    <source>
        <dbReference type="Pfam" id="PF10000"/>
    </source>
</evidence>
<sequence length="136" mass="14153">MSGPGPERDLGRLLAGLEPQLHPGVYVFASGARVPAGVAAVVTVAEAEGWTVVCERGEAERVGLEYVFPCSWITLRVRSALDAVGLTAAVAGVLAREQIACNVVAGFHHDHLFVPQGRGERAVALLEEVAAAGRSA</sequence>
<dbReference type="Gene3D" id="3.30.2130.10">
    <property type="entry name" value="VC0802-like"/>
    <property type="match status" value="1"/>
</dbReference>
<accession>A0A853BFS7</accession>
<evidence type="ECO:0000313" key="3">
    <source>
        <dbReference type="Proteomes" id="UP000575985"/>
    </source>
</evidence>
<dbReference type="InterPro" id="IPR018717">
    <property type="entry name" value="DUF2241"/>
</dbReference>
<protein>
    <recommendedName>
        <fullName evidence="1">DUF2241 domain-containing protein</fullName>
    </recommendedName>
</protein>
<keyword evidence="3" id="KW-1185">Reference proteome</keyword>